<feature type="domain" description="4Fe-4S Mo/W bis-MGD-type" evidence="5">
    <location>
        <begin position="2"/>
        <end position="58"/>
    </location>
</feature>
<dbReference type="SUPFAM" id="SSF50692">
    <property type="entry name" value="ADC-like"/>
    <property type="match status" value="1"/>
</dbReference>
<dbReference type="InterPro" id="IPR006963">
    <property type="entry name" value="Mopterin_OxRdtase_4Fe-4S_dom"/>
</dbReference>
<dbReference type="PANTHER" id="PTHR43742">
    <property type="entry name" value="TRIMETHYLAMINE-N-OXIDE REDUCTASE"/>
    <property type="match status" value="1"/>
</dbReference>
<evidence type="ECO:0000256" key="3">
    <source>
        <dbReference type="ARBA" id="ARBA00023004"/>
    </source>
</evidence>
<accession>A0A7C6Z4L6</accession>
<keyword evidence="4" id="KW-0411">Iron-sulfur</keyword>
<dbReference type="SUPFAM" id="SSF53706">
    <property type="entry name" value="Formate dehydrogenase/DMSO reductase, domains 1-3"/>
    <property type="match status" value="1"/>
</dbReference>
<dbReference type="Pfam" id="PF04879">
    <property type="entry name" value="Molybdop_Fe4S4"/>
    <property type="match status" value="1"/>
</dbReference>
<dbReference type="GO" id="GO:0043546">
    <property type="term" value="F:molybdopterin cofactor binding"/>
    <property type="evidence" value="ECO:0007669"/>
    <property type="project" value="InterPro"/>
</dbReference>
<evidence type="ECO:0000259" key="5">
    <source>
        <dbReference type="PROSITE" id="PS51669"/>
    </source>
</evidence>
<organism evidence="6 7">
    <name type="scientific">Desulfitobacterium dehalogenans</name>
    <dbReference type="NCBI Taxonomy" id="36854"/>
    <lineage>
        <taxon>Bacteria</taxon>
        <taxon>Bacillati</taxon>
        <taxon>Bacillota</taxon>
        <taxon>Clostridia</taxon>
        <taxon>Eubacteriales</taxon>
        <taxon>Desulfitobacteriaceae</taxon>
        <taxon>Desulfitobacterium</taxon>
    </lineage>
</organism>
<keyword evidence="2" id="KW-0479">Metal-binding</keyword>
<comment type="caution">
    <text evidence="6">The sequence shown here is derived from an EMBL/GenBank/DDBJ whole genome shotgun (WGS) entry which is preliminary data.</text>
</comment>
<reference evidence="6 7" key="1">
    <citation type="journal article" date="2020" name="Biotechnol. Biofuels">
        <title>New insights from the biogas microbiome by comprehensive genome-resolved metagenomics of nearly 1600 species originating from multiple anaerobic digesters.</title>
        <authorList>
            <person name="Campanaro S."/>
            <person name="Treu L."/>
            <person name="Rodriguez-R L.M."/>
            <person name="Kovalovszki A."/>
            <person name="Ziels R.M."/>
            <person name="Maus I."/>
            <person name="Zhu X."/>
            <person name="Kougias P.G."/>
            <person name="Basile A."/>
            <person name="Luo G."/>
            <person name="Schluter A."/>
            <person name="Konstantinidis K.T."/>
            <person name="Angelidaki I."/>
        </authorList>
    </citation>
    <scope>NUCLEOTIDE SEQUENCE [LARGE SCALE GENOMIC DNA]</scope>
    <source>
        <strain evidence="6">AS05jafATM_4</strain>
    </source>
</reference>
<dbReference type="EMBL" id="DUTF01000234">
    <property type="protein sequence ID" value="HHY27123.1"/>
    <property type="molecule type" value="Genomic_DNA"/>
</dbReference>
<dbReference type="GO" id="GO:0016491">
    <property type="term" value="F:oxidoreductase activity"/>
    <property type="evidence" value="ECO:0007669"/>
    <property type="project" value="InterPro"/>
</dbReference>
<dbReference type="Gene3D" id="3.40.228.10">
    <property type="entry name" value="Dimethylsulfoxide Reductase, domain 2"/>
    <property type="match status" value="1"/>
</dbReference>
<dbReference type="AlphaFoldDB" id="A0A7C6Z4L6"/>
<dbReference type="Gene3D" id="3.40.50.740">
    <property type="match status" value="1"/>
</dbReference>
<sequence>MGEWKKSGCILCAQNCGLELEIEKNHIIKVRGDKDNPRSLGYCCRKGLRIAHYARNGDRLHYPQKKVGDHHERISWEQAIGEISEKLLSIKEHYGPKSFAYVGGGNVGGQMEVGIGLRLLSFLGSRYYYSSLAQEFSNVFWVDGRIAGKQGLTSMSDAHRADTLVAWGWNGWMSHQEPRTRILLKEFAENPQKKLIVIDPRLSETAKFADIHLALRPGSDTLLLKAIIRIILDQEWEDKKFIEDHVNGWDEVAPLFTGFESKRAVEEVCGLNYEDVVEVARLISQTKSCIHQDLGIYMNRNSTINNYLLHILRAMTGRLAVEGGQIFPAFLYPMGSDSDERNPKTWRTVKHKMFPVLGVFPPTILPDEIINDHPERIRAMIVSACNPLRSWPDTLAYEKAFQALELSVCIDIAYTETARLCDYILPSLSYLESYDTTCFNYSYPEFYFQMRQPVLEPISPEAKEGSAIILELIKAMGFLPQLPDSPYEAGKKGITPYLGTMNAYFMENPQYAKLAPLILAETLGKALGSVNQALIVGLLINSSKAFKTGAVAMGYPADMTMVEKMFQDILEHPQGLVLAKFQGDNFQMLRTEDKKLALKIEELFEPLQAATIDKERADLKLPENYPLILHAGLHHETVANTMMRNPQWNGSERWATMLMNEADAKDLGISDGDKAKITTKASAAEIEVEISPYAAQGCVYIRHGGGLIYEGTQYGVNVNELVHSTDRDEMCTPIHRRIPCRVEVK</sequence>
<dbReference type="Proteomes" id="UP000553059">
    <property type="component" value="Unassembled WGS sequence"/>
</dbReference>
<protein>
    <submittedName>
        <fullName evidence="6">Molybdopterin-dependent oxidoreductase</fullName>
    </submittedName>
</protein>
<evidence type="ECO:0000256" key="2">
    <source>
        <dbReference type="ARBA" id="ARBA00022723"/>
    </source>
</evidence>
<dbReference type="InterPro" id="IPR009010">
    <property type="entry name" value="Asp_de-COase-like_dom_sf"/>
</dbReference>
<dbReference type="InterPro" id="IPR006657">
    <property type="entry name" value="MoPterin_dinucl-bd_dom"/>
</dbReference>
<evidence type="ECO:0000256" key="1">
    <source>
        <dbReference type="ARBA" id="ARBA00010312"/>
    </source>
</evidence>
<proteinExistence type="inferred from homology"/>
<dbReference type="GO" id="GO:0046872">
    <property type="term" value="F:metal ion binding"/>
    <property type="evidence" value="ECO:0007669"/>
    <property type="project" value="UniProtKB-KW"/>
</dbReference>
<gene>
    <name evidence="6" type="ORF">GX523_10355</name>
</gene>
<dbReference type="Gene3D" id="2.20.25.90">
    <property type="entry name" value="ADC-like domains"/>
    <property type="match status" value="1"/>
</dbReference>
<name>A0A7C6Z4L6_9FIRM</name>
<dbReference type="InterPro" id="IPR006656">
    <property type="entry name" value="Mopterin_OxRdtase"/>
</dbReference>
<dbReference type="Pfam" id="PF01568">
    <property type="entry name" value="Molydop_binding"/>
    <property type="match status" value="1"/>
</dbReference>
<keyword evidence="3" id="KW-0408">Iron</keyword>
<dbReference type="InterPro" id="IPR050612">
    <property type="entry name" value="Prok_Mopterin_Oxidored"/>
</dbReference>
<dbReference type="GO" id="GO:0051536">
    <property type="term" value="F:iron-sulfur cluster binding"/>
    <property type="evidence" value="ECO:0007669"/>
    <property type="project" value="UniProtKB-KW"/>
</dbReference>
<dbReference type="PROSITE" id="PS51669">
    <property type="entry name" value="4FE4S_MOW_BIS_MGD"/>
    <property type="match status" value="1"/>
</dbReference>
<dbReference type="SMART" id="SM00926">
    <property type="entry name" value="Molybdop_Fe4S4"/>
    <property type="match status" value="1"/>
</dbReference>
<comment type="similarity">
    <text evidence="1">Belongs to the prokaryotic molybdopterin-containing oxidoreductase family.</text>
</comment>
<dbReference type="Gene3D" id="2.40.40.20">
    <property type="match status" value="1"/>
</dbReference>
<evidence type="ECO:0000256" key="4">
    <source>
        <dbReference type="ARBA" id="ARBA00023014"/>
    </source>
</evidence>
<evidence type="ECO:0000313" key="6">
    <source>
        <dbReference type="EMBL" id="HHY27123.1"/>
    </source>
</evidence>
<evidence type="ECO:0000313" key="7">
    <source>
        <dbReference type="Proteomes" id="UP000553059"/>
    </source>
</evidence>
<dbReference type="Pfam" id="PF00384">
    <property type="entry name" value="Molybdopterin"/>
    <property type="match status" value="1"/>
</dbReference>